<dbReference type="Proteomes" id="UP000292693">
    <property type="component" value="Unassembled WGS sequence"/>
</dbReference>
<dbReference type="Proteomes" id="UP001051844">
    <property type="component" value="Unassembled WGS sequence"/>
</dbReference>
<reference evidence="4 5" key="1">
    <citation type="submission" date="2017-12" db="EMBL/GenBank/DDBJ databases">
        <title>Population genomics insights into the ecological differentiation and adaptive evolution in streptomycetes.</title>
        <authorList>
            <person name="Li Y."/>
            <person name="Huang Y."/>
        </authorList>
    </citation>
    <scope>NUCLEOTIDE SEQUENCE [LARGE SCALE GENOMIC DNA]</scope>
    <source>
        <strain evidence="4 5">NBRC 100770</strain>
    </source>
</reference>
<accession>A0A126YBB1</accession>
<keyword evidence="2" id="KW-0812">Transmembrane</keyword>
<proteinExistence type="predicted"/>
<sequence>MDGTAIIVILAVAGVASIFLFALKGLLDQIPDVLDSAGRARDSWQRFRKPPPPAAEEDDDPPMAA</sequence>
<organism evidence="3 6">
    <name type="scientific">Streptomyces albidoflavus</name>
    <dbReference type="NCBI Taxonomy" id="1886"/>
    <lineage>
        <taxon>Bacteria</taxon>
        <taxon>Bacillati</taxon>
        <taxon>Actinomycetota</taxon>
        <taxon>Actinomycetes</taxon>
        <taxon>Kitasatosporales</taxon>
        <taxon>Streptomycetaceae</taxon>
        <taxon>Streptomyces</taxon>
        <taxon>Streptomyces albidoflavus group</taxon>
    </lineage>
</organism>
<accession>A0A2M9SM72</accession>
<evidence type="ECO:0000313" key="6">
    <source>
        <dbReference type="Proteomes" id="UP001051844"/>
    </source>
</evidence>
<dbReference type="RefSeq" id="WP_008403659.1">
    <property type="nucleotide sequence ID" value="NZ_CP014485.1"/>
</dbReference>
<comment type="caution">
    <text evidence="3">The sequence shown here is derived from an EMBL/GenBank/DDBJ whole genome shotgun (WGS) entry which is preliminary data.</text>
</comment>
<keyword evidence="2" id="KW-0472">Membrane</keyword>
<feature type="transmembrane region" description="Helical" evidence="2">
    <location>
        <begin position="6"/>
        <end position="27"/>
    </location>
</feature>
<evidence type="ECO:0000313" key="4">
    <source>
        <dbReference type="EMBL" id="RZE18572.1"/>
    </source>
</evidence>
<protein>
    <submittedName>
        <fullName evidence="3">Uncharacterized protein</fullName>
    </submittedName>
</protein>
<feature type="region of interest" description="Disordered" evidence="1">
    <location>
        <begin position="41"/>
        <end position="65"/>
    </location>
</feature>
<evidence type="ECO:0000256" key="2">
    <source>
        <dbReference type="SAM" id="Phobius"/>
    </source>
</evidence>
<dbReference type="KEGG" id="salb:XNR_3999"/>
<reference evidence="3" key="2">
    <citation type="submission" date="2022-09" db="EMBL/GenBank/DDBJ databases">
        <title>Whole genome shotgun sequence of Streptomyces albidoflavus NBRC 12854.</title>
        <authorList>
            <person name="Komaki H."/>
            <person name="Tamura T."/>
        </authorList>
    </citation>
    <scope>NUCLEOTIDE SEQUENCE</scope>
    <source>
        <strain evidence="3">NBRC 12854</strain>
    </source>
</reference>
<dbReference type="AlphaFoldDB" id="A0A126YBB1"/>
<dbReference type="EMBL" id="PKLL01000025">
    <property type="protein sequence ID" value="RZE18572.1"/>
    <property type="molecule type" value="Genomic_DNA"/>
</dbReference>
<gene>
    <name evidence="4" type="ORF">C0Q92_20930</name>
    <name evidence="3" type="ORF">ScoT_43330</name>
</gene>
<evidence type="ECO:0000313" key="5">
    <source>
        <dbReference type="Proteomes" id="UP000292693"/>
    </source>
</evidence>
<name>A0A126YBB1_9ACTN</name>
<evidence type="ECO:0000256" key="1">
    <source>
        <dbReference type="SAM" id="MobiDB-lite"/>
    </source>
</evidence>
<dbReference type="EMBL" id="BNDZ01000005">
    <property type="protein sequence ID" value="GHI48159.1"/>
    <property type="molecule type" value="Genomic_DNA"/>
</dbReference>
<keyword evidence="2" id="KW-1133">Transmembrane helix</keyword>
<evidence type="ECO:0000313" key="3">
    <source>
        <dbReference type="EMBL" id="GHI48159.1"/>
    </source>
</evidence>
<feature type="compositionally biased region" description="Acidic residues" evidence="1">
    <location>
        <begin position="55"/>
        <end position="65"/>
    </location>
</feature>
<accession>A0A0X3X6X4</accession>